<dbReference type="AlphaFoldDB" id="A0A482W2B1"/>
<dbReference type="Proteomes" id="UP000292052">
    <property type="component" value="Unassembled WGS sequence"/>
</dbReference>
<comment type="caution">
    <text evidence="6">Lacks conserved residue(s) required for the propagation of feature annotation.</text>
</comment>
<organism evidence="8 9">
    <name type="scientific">Asbolus verrucosus</name>
    <name type="common">Desert ironclad beetle</name>
    <dbReference type="NCBI Taxonomy" id="1661398"/>
    <lineage>
        <taxon>Eukaryota</taxon>
        <taxon>Metazoa</taxon>
        <taxon>Ecdysozoa</taxon>
        <taxon>Arthropoda</taxon>
        <taxon>Hexapoda</taxon>
        <taxon>Insecta</taxon>
        <taxon>Pterygota</taxon>
        <taxon>Neoptera</taxon>
        <taxon>Endopterygota</taxon>
        <taxon>Coleoptera</taxon>
        <taxon>Polyphaga</taxon>
        <taxon>Cucujiformia</taxon>
        <taxon>Tenebrionidae</taxon>
        <taxon>Pimeliinae</taxon>
        <taxon>Asbolus</taxon>
    </lineage>
</organism>
<feature type="domain" description="Reticulon" evidence="7">
    <location>
        <begin position="1"/>
        <end position="131"/>
    </location>
</feature>
<dbReference type="OrthoDB" id="567788at2759"/>
<dbReference type="Pfam" id="PF02453">
    <property type="entry name" value="Reticulon"/>
    <property type="match status" value="1"/>
</dbReference>
<name>A0A482W2B1_ASBVE</name>
<dbReference type="InterPro" id="IPR003388">
    <property type="entry name" value="Reticulon"/>
</dbReference>
<dbReference type="Gene3D" id="1.20.5.2480">
    <property type="match status" value="1"/>
</dbReference>
<keyword evidence="3 6" id="KW-0256">Endoplasmic reticulum</keyword>
<evidence type="ECO:0000256" key="5">
    <source>
        <dbReference type="ARBA" id="ARBA00023136"/>
    </source>
</evidence>
<evidence type="ECO:0000256" key="4">
    <source>
        <dbReference type="ARBA" id="ARBA00022989"/>
    </source>
</evidence>
<keyword evidence="4 6" id="KW-1133">Transmembrane helix</keyword>
<evidence type="ECO:0000256" key="1">
    <source>
        <dbReference type="ARBA" id="ARBA00004477"/>
    </source>
</evidence>
<keyword evidence="9" id="KW-1185">Reference proteome</keyword>
<evidence type="ECO:0000256" key="6">
    <source>
        <dbReference type="RuleBase" id="RU363132"/>
    </source>
</evidence>
<reference evidence="8 9" key="1">
    <citation type="submission" date="2017-03" db="EMBL/GenBank/DDBJ databases">
        <title>Genome of the blue death feigning beetle - Asbolus verrucosus.</title>
        <authorList>
            <person name="Rider S.D."/>
        </authorList>
    </citation>
    <scope>NUCLEOTIDE SEQUENCE [LARGE SCALE GENOMIC DNA]</scope>
    <source>
        <strain evidence="8">Butters</strain>
        <tissue evidence="8">Head and leg muscle</tissue>
    </source>
</reference>
<dbReference type="PANTHER" id="PTHR45799:SF2">
    <property type="entry name" value="RETICULON-LIKE PROTEIN"/>
    <property type="match status" value="1"/>
</dbReference>
<feature type="transmembrane region" description="Helical" evidence="6">
    <location>
        <begin position="57"/>
        <end position="85"/>
    </location>
</feature>
<comment type="subcellular location">
    <subcellularLocation>
        <location evidence="1 6">Endoplasmic reticulum membrane</location>
        <topology evidence="1 6">Multi-pass membrane protein</topology>
    </subcellularLocation>
</comment>
<protein>
    <recommendedName>
        <fullName evidence="6">Reticulon-like protein</fullName>
    </recommendedName>
</protein>
<keyword evidence="5 6" id="KW-0472">Membrane</keyword>
<accession>A0A482W2B1</accession>
<dbReference type="GO" id="GO:0030424">
    <property type="term" value="C:axon"/>
    <property type="evidence" value="ECO:0007669"/>
    <property type="project" value="TreeGrafter"/>
</dbReference>
<evidence type="ECO:0000313" key="9">
    <source>
        <dbReference type="Proteomes" id="UP000292052"/>
    </source>
</evidence>
<sequence>MNSIYRRVEFLELDVSLPQDKVKEVSEVAVAHINAAVVELRRLFLVEDLVDSIKFGVLLWTLTYLGAWFNGMTLIIIAWVALFTLPKVYEANKTQIDANLEIVRTKLADITSKVKAAIPIGKKAVEEKKEQ</sequence>
<dbReference type="PROSITE" id="PS50845">
    <property type="entry name" value="RETICULON"/>
    <property type="match status" value="1"/>
</dbReference>
<evidence type="ECO:0000259" key="7">
    <source>
        <dbReference type="PROSITE" id="PS50845"/>
    </source>
</evidence>
<evidence type="ECO:0000256" key="2">
    <source>
        <dbReference type="ARBA" id="ARBA00022692"/>
    </source>
</evidence>
<dbReference type="STRING" id="1661398.A0A482W2B1"/>
<evidence type="ECO:0000313" key="8">
    <source>
        <dbReference type="EMBL" id="RZC39250.1"/>
    </source>
</evidence>
<dbReference type="InterPro" id="IPR046964">
    <property type="entry name" value="RTN1-4"/>
</dbReference>
<dbReference type="PANTHER" id="PTHR45799">
    <property type="entry name" value="RETICULON-LIKE PROTEIN"/>
    <property type="match status" value="1"/>
</dbReference>
<evidence type="ECO:0000256" key="3">
    <source>
        <dbReference type="ARBA" id="ARBA00022824"/>
    </source>
</evidence>
<dbReference type="EMBL" id="QDEB01036140">
    <property type="protein sequence ID" value="RZC39250.1"/>
    <property type="molecule type" value="Genomic_DNA"/>
</dbReference>
<dbReference type="GO" id="GO:0005789">
    <property type="term" value="C:endoplasmic reticulum membrane"/>
    <property type="evidence" value="ECO:0007669"/>
    <property type="project" value="UniProtKB-SubCell"/>
</dbReference>
<keyword evidence="2 6" id="KW-0812">Transmembrane</keyword>
<gene>
    <name evidence="8" type="ORF">BDFB_001184</name>
</gene>
<comment type="caution">
    <text evidence="8">The sequence shown here is derived from an EMBL/GenBank/DDBJ whole genome shotgun (WGS) entry which is preliminary data.</text>
</comment>
<proteinExistence type="predicted"/>